<evidence type="ECO:0000313" key="1">
    <source>
        <dbReference type="EMBL" id="KAJ1359529.1"/>
    </source>
</evidence>
<proteinExistence type="predicted"/>
<protein>
    <submittedName>
        <fullName evidence="1">Uncharacterized protein</fullName>
    </submittedName>
</protein>
<reference evidence="1" key="1">
    <citation type="submission" date="2021-06" db="EMBL/GenBank/DDBJ databases">
        <title>Parelaphostrongylus tenuis whole genome reference sequence.</title>
        <authorList>
            <person name="Garwood T.J."/>
            <person name="Larsen P.A."/>
            <person name="Fountain-Jones N.M."/>
            <person name="Garbe J.R."/>
            <person name="Macchietto M.G."/>
            <person name="Kania S.A."/>
            <person name="Gerhold R.W."/>
            <person name="Richards J.E."/>
            <person name="Wolf T.M."/>
        </authorList>
    </citation>
    <scope>NUCLEOTIDE SEQUENCE</scope>
    <source>
        <strain evidence="1">MNPRO001-30</strain>
        <tissue evidence="1">Meninges</tissue>
    </source>
</reference>
<dbReference type="EMBL" id="JAHQIW010003643">
    <property type="protein sequence ID" value="KAJ1359529.1"/>
    <property type="molecule type" value="Genomic_DNA"/>
</dbReference>
<dbReference type="AlphaFoldDB" id="A0AAD5QS28"/>
<accession>A0AAD5QS28</accession>
<evidence type="ECO:0000313" key="2">
    <source>
        <dbReference type="Proteomes" id="UP001196413"/>
    </source>
</evidence>
<sequence length="123" mass="13883">MVQFRSKDHFLHGRRFETIDQSTTTKHFKNWLAWGNRSSSKLEKIGGIDSLRAAQFVKGAITSAEDGSKVHSMVSKLSGVRRICIQTRLITLIMLASLLLLKTSFRMEWGEIDVVSGDDAWLS</sequence>
<gene>
    <name evidence="1" type="ORF">KIN20_018287</name>
</gene>
<comment type="caution">
    <text evidence="1">The sequence shown here is derived from an EMBL/GenBank/DDBJ whole genome shotgun (WGS) entry which is preliminary data.</text>
</comment>
<dbReference type="Proteomes" id="UP001196413">
    <property type="component" value="Unassembled WGS sequence"/>
</dbReference>
<name>A0AAD5QS28_PARTN</name>
<organism evidence="1 2">
    <name type="scientific">Parelaphostrongylus tenuis</name>
    <name type="common">Meningeal worm</name>
    <dbReference type="NCBI Taxonomy" id="148309"/>
    <lineage>
        <taxon>Eukaryota</taxon>
        <taxon>Metazoa</taxon>
        <taxon>Ecdysozoa</taxon>
        <taxon>Nematoda</taxon>
        <taxon>Chromadorea</taxon>
        <taxon>Rhabditida</taxon>
        <taxon>Rhabditina</taxon>
        <taxon>Rhabditomorpha</taxon>
        <taxon>Strongyloidea</taxon>
        <taxon>Metastrongylidae</taxon>
        <taxon>Parelaphostrongylus</taxon>
    </lineage>
</organism>
<keyword evidence="2" id="KW-1185">Reference proteome</keyword>